<sequence>MRSHLEEHKGCGDAFITEGFTNWKKKSERFRVHLGDVNSSHNQAWRNCQALMKQKQHIEGVLCNQSNQVKEDYQVHLTCIIDCIRYLLAQGLAFRGNDESISSRNKGNFLELMNFLVNHSEDIYKVWKNCRGNLKLTSPDIQKDIVKVAATVITQVILDDLGDDLFAILIDESRDISVKEQMVVVIRYVNNEGKVIERFLGVVHVSNTSALTLKSGLESLFAKYGLSLSRIRGQDYDGASPSQ</sequence>
<evidence type="ECO:0000259" key="1">
    <source>
        <dbReference type="Pfam" id="PF14291"/>
    </source>
</evidence>
<feature type="domain" description="DUF4371" evidence="1">
    <location>
        <begin position="13"/>
        <end position="240"/>
    </location>
</feature>
<organism evidence="2 3">
    <name type="scientific">Pisum sativum</name>
    <name type="common">Garden pea</name>
    <name type="synonym">Lathyrus oleraceus</name>
    <dbReference type="NCBI Taxonomy" id="3888"/>
    <lineage>
        <taxon>Eukaryota</taxon>
        <taxon>Viridiplantae</taxon>
        <taxon>Streptophyta</taxon>
        <taxon>Embryophyta</taxon>
        <taxon>Tracheophyta</taxon>
        <taxon>Spermatophyta</taxon>
        <taxon>Magnoliopsida</taxon>
        <taxon>eudicotyledons</taxon>
        <taxon>Gunneridae</taxon>
        <taxon>Pentapetalae</taxon>
        <taxon>rosids</taxon>
        <taxon>fabids</taxon>
        <taxon>Fabales</taxon>
        <taxon>Fabaceae</taxon>
        <taxon>Papilionoideae</taxon>
        <taxon>50 kb inversion clade</taxon>
        <taxon>NPAAA clade</taxon>
        <taxon>Hologalegina</taxon>
        <taxon>IRL clade</taxon>
        <taxon>Fabeae</taxon>
        <taxon>Lathyrus</taxon>
    </lineage>
</organism>
<dbReference type="AlphaFoldDB" id="A0A9D4VY28"/>
<dbReference type="EMBL" id="JAMSHJ010000007">
    <property type="protein sequence ID" value="KAI5391632.1"/>
    <property type="molecule type" value="Genomic_DNA"/>
</dbReference>
<dbReference type="Proteomes" id="UP001058974">
    <property type="component" value="Chromosome 7"/>
</dbReference>
<dbReference type="PANTHER" id="PTHR45749">
    <property type="match status" value="1"/>
</dbReference>
<dbReference type="PANTHER" id="PTHR45749:SF36">
    <property type="entry name" value="ZINC FINGER MYM-TYPE PROTEIN 1-LIKE"/>
    <property type="match status" value="1"/>
</dbReference>
<gene>
    <name evidence="2" type="ORF">KIW84_076446</name>
</gene>
<evidence type="ECO:0000313" key="2">
    <source>
        <dbReference type="EMBL" id="KAI5391632.1"/>
    </source>
</evidence>
<protein>
    <recommendedName>
        <fullName evidence="1">DUF4371 domain-containing protein</fullName>
    </recommendedName>
</protein>
<comment type="caution">
    <text evidence="2">The sequence shown here is derived from an EMBL/GenBank/DDBJ whole genome shotgun (WGS) entry which is preliminary data.</text>
</comment>
<evidence type="ECO:0000313" key="3">
    <source>
        <dbReference type="Proteomes" id="UP001058974"/>
    </source>
</evidence>
<reference evidence="2 3" key="1">
    <citation type="journal article" date="2022" name="Nat. Genet.">
        <title>Improved pea reference genome and pan-genome highlight genomic features and evolutionary characteristics.</title>
        <authorList>
            <person name="Yang T."/>
            <person name="Liu R."/>
            <person name="Luo Y."/>
            <person name="Hu S."/>
            <person name="Wang D."/>
            <person name="Wang C."/>
            <person name="Pandey M.K."/>
            <person name="Ge S."/>
            <person name="Xu Q."/>
            <person name="Li N."/>
            <person name="Li G."/>
            <person name="Huang Y."/>
            <person name="Saxena R.K."/>
            <person name="Ji Y."/>
            <person name="Li M."/>
            <person name="Yan X."/>
            <person name="He Y."/>
            <person name="Liu Y."/>
            <person name="Wang X."/>
            <person name="Xiang C."/>
            <person name="Varshney R.K."/>
            <person name="Ding H."/>
            <person name="Gao S."/>
            <person name="Zong X."/>
        </authorList>
    </citation>
    <scope>NUCLEOTIDE SEQUENCE [LARGE SCALE GENOMIC DNA]</scope>
    <source>
        <strain evidence="2 3">cv. Zhongwan 6</strain>
    </source>
</reference>
<accession>A0A9D4VY28</accession>
<proteinExistence type="predicted"/>
<dbReference type="Gramene" id="Psat07G0644600-T1">
    <property type="protein sequence ID" value="KAI5391632.1"/>
    <property type="gene ID" value="KIW84_076446"/>
</dbReference>
<name>A0A9D4VY28_PEA</name>
<dbReference type="InterPro" id="IPR025398">
    <property type="entry name" value="DUF4371"/>
</dbReference>
<dbReference type="Pfam" id="PF14291">
    <property type="entry name" value="DUF4371"/>
    <property type="match status" value="1"/>
</dbReference>
<keyword evidence="3" id="KW-1185">Reference proteome</keyword>